<gene>
    <name evidence="8" type="ORF">BEMITA_LOCUS671</name>
</gene>
<feature type="region of interest" description="Disordered" evidence="6">
    <location>
        <begin position="301"/>
        <end position="326"/>
    </location>
</feature>
<evidence type="ECO:0000313" key="9">
    <source>
        <dbReference type="Proteomes" id="UP001152759"/>
    </source>
</evidence>
<dbReference type="PANTHER" id="PTHR46318">
    <property type="entry name" value="UPSTREAM BINDING TRANSCRIPTION FACTOR"/>
    <property type="match status" value="1"/>
</dbReference>
<feature type="DNA-binding region" description="HMG box" evidence="4">
    <location>
        <begin position="325"/>
        <end position="392"/>
    </location>
</feature>
<feature type="compositionally biased region" description="Acidic residues" evidence="6">
    <location>
        <begin position="635"/>
        <end position="647"/>
    </location>
</feature>
<feature type="compositionally biased region" description="Acidic residues" evidence="6">
    <location>
        <begin position="656"/>
        <end position="666"/>
    </location>
</feature>
<feature type="coiled-coil region" evidence="5">
    <location>
        <begin position="264"/>
        <end position="295"/>
    </location>
</feature>
<keyword evidence="2 4" id="KW-0238">DNA-binding</keyword>
<dbReference type="AlphaFoldDB" id="A0A9N9ZZK8"/>
<keyword evidence="3 4" id="KW-0539">Nucleus</keyword>
<evidence type="ECO:0000256" key="5">
    <source>
        <dbReference type="SAM" id="Coils"/>
    </source>
</evidence>
<evidence type="ECO:0000256" key="3">
    <source>
        <dbReference type="ARBA" id="ARBA00023242"/>
    </source>
</evidence>
<organism evidence="8 9">
    <name type="scientific">Bemisia tabaci</name>
    <name type="common">Sweetpotato whitefly</name>
    <name type="synonym">Aleurodes tabaci</name>
    <dbReference type="NCBI Taxonomy" id="7038"/>
    <lineage>
        <taxon>Eukaryota</taxon>
        <taxon>Metazoa</taxon>
        <taxon>Ecdysozoa</taxon>
        <taxon>Arthropoda</taxon>
        <taxon>Hexapoda</taxon>
        <taxon>Insecta</taxon>
        <taxon>Pterygota</taxon>
        <taxon>Neoptera</taxon>
        <taxon>Paraneoptera</taxon>
        <taxon>Hemiptera</taxon>
        <taxon>Sternorrhyncha</taxon>
        <taxon>Aleyrodoidea</taxon>
        <taxon>Aleyrodidae</taxon>
        <taxon>Aleyrodinae</taxon>
        <taxon>Bemisia</taxon>
    </lineage>
</organism>
<evidence type="ECO:0000259" key="7">
    <source>
        <dbReference type="PROSITE" id="PS50118"/>
    </source>
</evidence>
<dbReference type="GO" id="GO:0005634">
    <property type="term" value="C:nucleus"/>
    <property type="evidence" value="ECO:0007669"/>
    <property type="project" value="UniProtKB-SubCell"/>
</dbReference>
<protein>
    <recommendedName>
        <fullName evidence="7">HMG box domain-containing protein</fullName>
    </recommendedName>
</protein>
<sequence length="731" mass="83736">MGPPEKKSKKHKKEKQNAKSELNLKPNVTEEEKHPPKSPKKRKHASPARESPLPESPSKKKKHVSDFFTASPKQKVALDASTASPKKKIKFDESITVGSENSAAESKQKPLQNCNNKGAETSDTSAEPRKNDIFGWPQKDVKKLIERLILETSNNIKSTKSTNAPQKINWDKVKFDKYSADECLNMWLHVDSNQRKFRTLAEILEDAAKWVEKPHYSMNNFRRIFPDMPKQPMSAFFIFSQEKKDDLRQKYPDLSFKDFSKVVAEEYKNLKEKKKKKYEKKAAKLKEAYKENLLKFYEEHPEAKPEEPQKKPTQPKAVKVAGPEGEKPRKPITLYLAEKLVNSSLDPNLEKTELTDKYKEKWKKLSDKKKLKYIVAAYEAEVKYRKAVKDYNAEHENSIPLPKNSVISKEEFIILDKSRGKPVKPPTSAYALFFSQKMTSPEMAGKSNSEKLQKIAGIWKDMGSVLQHRYKTEVKELQKNFEKDFEAFLERLSPEEKDYEMERYKPAGKRASPKKSPNKKAIQMTLDNIVVSSKPTVPKPQLIMGEPEPPPGNELEFFSLQQRKENPQISQKEIIGSYKKLSDVDRAALKAAYEKCRKQYMDDYEKFLNSFEPQQLLLYTRQKVNPDLSTKKSDDEDEEEEEVEEEIASLAKTNNEDSDESSDEKEEEPKKSAGQVLSPAKKNNKATKESSSDESSDDESQSTKQVSTQLIKKLSDSGTSDSESSSDSDDS</sequence>
<keyword evidence="9" id="KW-1185">Reference proteome</keyword>
<evidence type="ECO:0000256" key="6">
    <source>
        <dbReference type="SAM" id="MobiDB-lite"/>
    </source>
</evidence>
<comment type="subcellular location">
    <subcellularLocation>
        <location evidence="1">Nucleus</location>
    </subcellularLocation>
</comment>
<feature type="compositionally biased region" description="Basic residues" evidence="6">
    <location>
        <begin position="36"/>
        <end position="46"/>
    </location>
</feature>
<dbReference type="InterPro" id="IPR036910">
    <property type="entry name" value="HMG_box_dom_sf"/>
</dbReference>
<dbReference type="SUPFAM" id="SSF47095">
    <property type="entry name" value="HMG-box"/>
    <property type="match status" value="4"/>
</dbReference>
<feature type="domain" description="HMG box" evidence="7">
    <location>
        <begin position="423"/>
        <end position="489"/>
    </location>
</feature>
<feature type="compositionally biased region" description="Basic and acidic residues" evidence="6">
    <location>
        <begin position="301"/>
        <end position="310"/>
    </location>
</feature>
<dbReference type="InterPro" id="IPR009071">
    <property type="entry name" value="HMG_box_dom"/>
</dbReference>
<dbReference type="InterPro" id="IPR051762">
    <property type="entry name" value="UBF1"/>
</dbReference>
<feature type="domain" description="HMG box" evidence="7">
    <location>
        <begin position="229"/>
        <end position="297"/>
    </location>
</feature>
<feature type="region of interest" description="Disordered" evidence="6">
    <location>
        <begin position="1"/>
        <end position="133"/>
    </location>
</feature>
<reference evidence="8" key="1">
    <citation type="submission" date="2021-12" db="EMBL/GenBank/DDBJ databases">
        <authorList>
            <person name="King R."/>
        </authorList>
    </citation>
    <scope>NUCLEOTIDE SEQUENCE</scope>
</reference>
<dbReference type="PROSITE" id="PS50118">
    <property type="entry name" value="HMG_BOX_2"/>
    <property type="match status" value="3"/>
</dbReference>
<dbReference type="PANTHER" id="PTHR46318:SF3">
    <property type="entry name" value="UPSTREAM BINDING TRANSCRIPTION FACTOR"/>
    <property type="match status" value="1"/>
</dbReference>
<dbReference type="Pfam" id="PF00505">
    <property type="entry name" value="HMG_box"/>
    <property type="match status" value="2"/>
</dbReference>
<dbReference type="Gene3D" id="1.10.30.10">
    <property type="entry name" value="High mobility group box domain"/>
    <property type="match status" value="3"/>
</dbReference>
<feature type="region of interest" description="Disordered" evidence="6">
    <location>
        <begin position="536"/>
        <end position="555"/>
    </location>
</feature>
<feature type="domain" description="HMG box" evidence="7">
    <location>
        <begin position="325"/>
        <end position="392"/>
    </location>
</feature>
<feature type="compositionally biased region" description="Polar residues" evidence="6">
    <location>
        <begin position="96"/>
        <end position="125"/>
    </location>
</feature>
<dbReference type="GO" id="GO:0003677">
    <property type="term" value="F:DNA binding"/>
    <property type="evidence" value="ECO:0007669"/>
    <property type="project" value="UniProtKB-UniRule"/>
</dbReference>
<dbReference type="EMBL" id="OU963862">
    <property type="protein sequence ID" value="CAH0380976.1"/>
    <property type="molecule type" value="Genomic_DNA"/>
</dbReference>
<evidence type="ECO:0000256" key="4">
    <source>
        <dbReference type="PROSITE-ProRule" id="PRU00267"/>
    </source>
</evidence>
<evidence type="ECO:0000256" key="2">
    <source>
        <dbReference type="ARBA" id="ARBA00023125"/>
    </source>
</evidence>
<dbReference type="Proteomes" id="UP001152759">
    <property type="component" value="Chromosome 1"/>
</dbReference>
<proteinExistence type="predicted"/>
<accession>A0A9N9ZZK8</accession>
<name>A0A9N9ZZK8_BEMTA</name>
<evidence type="ECO:0000256" key="1">
    <source>
        <dbReference type="ARBA" id="ARBA00004123"/>
    </source>
</evidence>
<feature type="DNA-binding region" description="HMG box" evidence="4">
    <location>
        <begin position="423"/>
        <end position="489"/>
    </location>
</feature>
<dbReference type="SMART" id="SM00398">
    <property type="entry name" value="HMG"/>
    <property type="match status" value="4"/>
</dbReference>
<evidence type="ECO:0000313" key="8">
    <source>
        <dbReference type="EMBL" id="CAH0380976.1"/>
    </source>
</evidence>
<feature type="region of interest" description="Disordered" evidence="6">
    <location>
        <begin position="619"/>
        <end position="731"/>
    </location>
</feature>
<feature type="DNA-binding region" description="HMG box" evidence="4">
    <location>
        <begin position="229"/>
        <end position="297"/>
    </location>
</feature>
<dbReference type="KEGG" id="btab:109041200"/>
<keyword evidence="5" id="KW-0175">Coiled coil</keyword>